<reference evidence="1" key="1">
    <citation type="journal article" date="2015" name="Nature">
        <title>Complex archaea that bridge the gap between prokaryotes and eukaryotes.</title>
        <authorList>
            <person name="Spang A."/>
            <person name="Saw J.H."/>
            <person name="Jorgensen S.L."/>
            <person name="Zaremba-Niedzwiedzka K."/>
            <person name="Martijn J."/>
            <person name="Lind A.E."/>
            <person name="van Eijk R."/>
            <person name="Schleper C."/>
            <person name="Guy L."/>
            <person name="Ettema T.J."/>
        </authorList>
    </citation>
    <scope>NUCLEOTIDE SEQUENCE</scope>
</reference>
<organism evidence="1">
    <name type="scientific">marine sediment metagenome</name>
    <dbReference type="NCBI Taxonomy" id="412755"/>
    <lineage>
        <taxon>unclassified sequences</taxon>
        <taxon>metagenomes</taxon>
        <taxon>ecological metagenomes</taxon>
    </lineage>
</organism>
<feature type="non-terminal residue" evidence="1">
    <location>
        <position position="1"/>
    </location>
</feature>
<proteinExistence type="predicted"/>
<comment type="caution">
    <text evidence="1">The sequence shown here is derived from an EMBL/GenBank/DDBJ whole genome shotgun (WGS) entry which is preliminary data.</text>
</comment>
<gene>
    <name evidence="1" type="ORF">LCGC14_1233450</name>
</gene>
<dbReference type="EMBL" id="LAZR01006604">
    <property type="protein sequence ID" value="KKM90955.1"/>
    <property type="molecule type" value="Genomic_DNA"/>
</dbReference>
<evidence type="ECO:0000313" key="1">
    <source>
        <dbReference type="EMBL" id="KKM90955.1"/>
    </source>
</evidence>
<protein>
    <submittedName>
        <fullName evidence="1">Uncharacterized protein</fullName>
    </submittedName>
</protein>
<dbReference type="AlphaFoldDB" id="A0A0F9NQ16"/>
<name>A0A0F9NQ16_9ZZZZ</name>
<sequence>REGIINVDEVVSFTVYSNLNPLFVLYDYTINLKRIKLKPYIKNSGLIA</sequence>
<accession>A0A0F9NQ16</accession>